<proteinExistence type="predicted"/>
<evidence type="ECO:0000313" key="2">
    <source>
        <dbReference type="Proteomes" id="UP000054538"/>
    </source>
</evidence>
<dbReference type="EMBL" id="KN824898">
    <property type="protein sequence ID" value="KIK98301.1"/>
    <property type="molecule type" value="Genomic_DNA"/>
</dbReference>
<reference evidence="2" key="2">
    <citation type="submission" date="2015-01" db="EMBL/GenBank/DDBJ databases">
        <title>Evolutionary Origins and Diversification of the Mycorrhizal Mutualists.</title>
        <authorList>
            <consortium name="DOE Joint Genome Institute"/>
            <consortium name="Mycorrhizal Genomics Consortium"/>
            <person name="Kohler A."/>
            <person name="Kuo A."/>
            <person name="Nagy L.G."/>
            <person name="Floudas D."/>
            <person name="Copeland A."/>
            <person name="Barry K.W."/>
            <person name="Cichocki N."/>
            <person name="Veneault-Fourrey C."/>
            <person name="LaButti K."/>
            <person name="Lindquist E.A."/>
            <person name="Lipzen A."/>
            <person name="Lundell T."/>
            <person name="Morin E."/>
            <person name="Murat C."/>
            <person name="Riley R."/>
            <person name="Ohm R."/>
            <person name="Sun H."/>
            <person name="Tunlid A."/>
            <person name="Henrissat B."/>
            <person name="Grigoriev I.V."/>
            <person name="Hibbett D.S."/>
            <person name="Martin F."/>
        </authorList>
    </citation>
    <scope>NUCLEOTIDE SEQUENCE [LARGE SCALE GENOMIC DNA]</scope>
    <source>
        <strain evidence="2">Ve08.2h10</strain>
    </source>
</reference>
<organism evidence="1 2">
    <name type="scientific">Paxillus rubicundulus Ve08.2h10</name>
    <dbReference type="NCBI Taxonomy" id="930991"/>
    <lineage>
        <taxon>Eukaryota</taxon>
        <taxon>Fungi</taxon>
        <taxon>Dikarya</taxon>
        <taxon>Basidiomycota</taxon>
        <taxon>Agaricomycotina</taxon>
        <taxon>Agaricomycetes</taxon>
        <taxon>Agaricomycetidae</taxon>
        <taxon>Boletales</taxon>
        <taxon>Paxilineae</taxon>
        <taxon>Paxillaceae</taxon>
        <taxon>Paxillus</taxon>
    </lineage>
</organism>
<gene>
    <name evidence="1" type="ORF">PAXRUDRAFT_699823</name>
</gene>
<evidence type="ECO:0000313" key="1">
    <source>
        <dbReference type="EMBL" id="KIK98301.1"/>
    </source>
</evidence>
<dbReference type="InParanoid" id="A0A0D0E2N3"/>
<sequence length="67" mass="7361">MIYTVFTVLAFQTDRTYSGRGTSSITSTLDAQLIIQSWLASTSQTTPSHQLPLRSSRTLIGIIQSRG</sequence>
<protein>
    <submittedName>
        <fullName evidence="1">Uncharacterized protein</fullName>
    </submittedName>
</protein>
<dbReference type="AlphaFoldDB" id="A0A0D0E2N3"/>
<accession>A0A0D0E2N3</accession>
<dbReference type="HOGENOM" id="CLU_2813169_0_0_1"/>
<keyword evidence="2" id="KW-1185">Reference proteome</keyword>
<name>A0A0D0E2N3_9AGAM</name>
<reference evidence="1 2" key="1">
    <citation type="submission" date="2014-04" db="EMBL/GenBank/DDBJ databases">
        <authorList>
            <consortium name="DOE Joint Genome Institute"/>
            <person name="Kuo A."/>
            <person name="Kohler A."/>
            <person name="Jargeat P."/>
            <person name="Nagy L.G."/>
            <person name="Floudas D."/>
            <person name="Copeland A."/>
            <person name="Barry K.W."/>
            <person name="Cichocki N."/>
            <person name="Veneault-Fourrey C."/>
            <person name="LaButti K."/>
            <person name="Lindquist E.A."/>
            <person name="Lipzen A."/>
            <person name="Lundell T."/>
            <person name="Morin E."/>
            <person name="Murat C."/>
            <person name="Sun H."/>
            <person name="Tunlid A."/>
            <person name="Henrissat B."/>
            <person name="Grigoriev I.V."/>
            <person name="Hibbett D.S."/>
            <person name="Martin F."/>
            <person name="Nordberg H.P."/>
            <person name="Cantor M.N."/>
            <person name="Hua S.X."/>
        </authorList>
    </citation>
    <scope>NUCLEOTIDE SEQUENCE [LARGE SCALE GENOMIC DNA]</scope>
    <source>
        <strain evidence="1 2">Ve08.2h10</strain>
    </source>
</reference>
<dbReference type="Proteomes" id="UP000054538">
    <property type="component" value="Unassembled WGS sequence"/>
</dbReference>